<evidence type="ECO:0000256" key="1">
    <source>
        <dbReference type="SAM" id="MobiDB-lite"/>
    </source>
</evidence>
<dbReference type="PROSITE" id="PS51257">
    <property type="entry name" value="PROKAR_LIPOPROTEIN"/>
    <property type="match status" value="1"/>
</dbReference>
<dbReference type="Proteomes" id="UP000271626">
    <property type="component" value="Chromosome"/>
</dbReference>
<keyword evidence="2" id="KW-0732">Signal</keyword>
<evidence type="ECO:0008006" key="5">
    <source>
        <dbReference type="Google" id="ProtNLM"/>
    </source>
</evidence>
<name>A0A3P8KU11_TSUPA</name>
<organism evidence="3 4">
    <name type="scientific">Tsukamurella paurometabola</name>
    <name type="common">Corynebacterium paurometabolum</name>
    <dbReference type="NCBI Taxonomy" id="2061"/>
    <lineage>
        <taxon>Bacteria</taxon>
        <taxon>Bacillati</taxon>
        <taxon>Actinomycetota</taxon>
        <taxon>Actinomycetes</taxon>
        <taxon>Mycobacteriales</taxon>
        <taxon>Tsukamurellaceae</taxon>
        <taxon>Tsukamurella</taxon>
    </lineage>
</organism>
<evidence type="ECO:0000313" key="4">
    <source>
        <dbReference type="Proteomes" id="UP000271626"/>
    </source>
</evidence>
<dbReference type="AlphaFoldDB" id="A0A3P8KU11"/>
<dbReference type="RefSeq" id="WP_164711638.1">
    <property type="nucleotide sequence ID" value="NZ_CP085954.1"/>
</dbReference>
<feature type="signal peptide" evidence="2">
    <location>
        <begin position="1"/>
        <end position="21"/>
    </location>
</feature>
<sequence length="260" mass="28785">MRQQCVAGLSILFLAAGCGSADPSTNLVETPSEEILKFDLTNQKLVHSDSQVNGSLNATPLFQYRPQRMLVQQGQQAPENFDGGYGPAKCGPQTGWKQRGITLYTVTPNDKEVTNAAKMQDRELYEDVLIQEFFVFDSVASARGYFNTMKETLRKQCPDVDRTMGGRFPIQIKPAITSESEDRFTADSTVTPSRYDHSPETSGGNGSTGQQWRRVASVDRNIVTITDGAHYITKTHANLIQPTNITVAADLISNYIRQLQ</sequence>
<feature type="region of interest" description="Disordered" evidence="1">
    <location>
        <begin position="179"/>
        <end position="211"/>
    </location>
</feature>
<gene>
    <name evidence="3" type="ORF">NCTC10741_03555</name>
</gene>
<evidence type="ECO:0000313" key="3">
    <source>
        <dbReference type="EMBL" id="VDR40397.1"/>
    </source>
</evidence>
<evidence type="ECO:0000256" key="2">
    <source>
        <dbReference type="SAM" id="SignalP"/>
    </source>
</evidence>
<dbReference type="EMBL" id="LR131273">
    <property type="protein sequence ID" value="VDR40397.1"/>
    <property type="molecule type" value="Genomic_DNA"/>
</dbReference>
<proteinExistence type="predicted"/>
<reference evidence="3 4" key="1">
    <citation type="submission" date="2018-12" db="EMBL/GenBank/DDBJ databases">
        <authorList>
            <consortium name="Pathogen Informatics"/>
        </authorList>
    </citation>
    <scope>NUCLEOTIDE SEQUENCE [LARGE SCALE GENOMIC DNA]</scope>
    <source>
        <strain evidence="3 4">NCTC10741</strain>
    </source>
</reference>
<feature type="chain" id="PRO_5018277829" description="PknH-like extracellular domain-containing protein" evidence="2">
    <location>
        <begin position="22"/>
        <end position="260"/>
    </location>
</feature>
<accession>A0A3P8KU11</accession>
<protein>
    <recommendedName>
        <fullName evidence="5">PknH-like extracellular domain-containing protein</fullName>
    </recommendedName>
</protein>